<comment type="caution">
    <text evidence="3">The sequence shown here is derived from an EMBL/GenBank/DDBJ whole genome shotgun (WGS) entry which is preliminary data.</text>
</comment>
<dbReference type="RefSeq" id="WP_157582542.1">
    <property type="nucleotide sequence ID" value="NZ_WPIN01000001.1"/>
</dbReference>
<feature type="transmembrane region" description="Helical" evidence="2">
    <location>
        <begin position="12"/>
        <end position="28"/>
    </location>
</feature>
<name>A0A7K1S3M5_9BACT</name>
<evidence type="ECO:0000313" key="4">
    <source>
        <dbReference type="Proteomes" id="UP000436006"/>
    </source>
</evidence>
<dbReference type="Proteomes" id="UP000436006">
    <property type="component" value="Unassembled WGS sequence"/>
</dbReference>
<feature type="region of interest" description="Disordered" evidence="1">
    <location>
        <begin position="45"/>
        <end position="71"/>
    </location>
</feature>
<dbReference type="EMBL" id="WPIN01000001">
    <property type="protein sequence ID" value="MVM28419.1"/>
    <property type="molecule type" value="Genomic_DNA"/>
</dbReference>
<feature type="compositionally biased region" description="Basic and acidic residues" evidence="1">
    <location>
        <begin position="45"/>
        <end position="59"/>
    </location>
</feature>
<feature type="compositionally biased region" description="Basic residues" evidence="1">
    <location>
        <begin position="62"/>
        <end position="71"/>
    </location>
</feature>
<reference evidence="3 4" key="1">
    <citation type="submission" date="2019-12" db="EMBL/GenBank/DDBJ databases">
        <title>Spirosoma sp. HMF4905 genome sequencing and assembly.</title>
        <authorList>
            <person name="Kang H."/>
            <person name="Cha I."/>
            <person name="Kim H."/>
            <person name="Joh K."/>
        </authorList>
    </citation>
    <scope>NUCLEOTIDE SEQUENCE [LARGE SCALE GENOMIC DNA]</scope>
    <source>
        <strain evidence="3 4">HMF4905</strain>
    </source>
</reference>
<accession>A0A7K1S3M5</accession>
<dbReference type="AlphaFoldDB" id="A0A7K1S3M5"/>
<evidence type="ECO:0000313" key="3">
    <source>
        <dbReference type="EMBL" id="MVM28419.1"/>
    </source>
</evidence>
<gene>
    <name evidence="3" type="ORF">GO755_00135</name>
</gene>
<keyword evidence="4" id="KW-1185">Reference proteome</keyword>
<evidence type="ECO:0000256" key="1">
    <source>
        <dbReference type="SAM" id="MobiDB-lite"/>
    </source>
</evidence>
<sequence length="71" mass="8109">MPKESETGWEGVRYLVVVVLIYLAYLLLQDMNAYSQAETKRLKQDSVTKALEKSRHDSLKTSNRKPKKPAG</sequence>
<keyword evidence="2" id="KW-0472">Membrane</keyword>
<organism evidence="3 4">
    <name type="scientific">Spirosoma arboris</name>
    <dbReference type="NCBI Taxonomy" id="2682092"/>
    <lineage>
        <taxon>Bacteria</taxon>
        <taxon>Pseudomonadati</taxon>
        <taxon>Bacteroidota</taxon>
        <taxon>Cytophagia</taxon>
        <taxon>Cytophagales</taxon>
        <taxon>Cytophagaceae</taxon>
        <taxon>Spirosoma</taxon>
    </lineage>
</organism>
<keyword evidence="2" id="KW-1133">Transmembrane helix</keyword>
<protein>
    <submittedName>
        <fullName evidence="3">Uncharacterized protein</fullName>
    </submittedName>
</protein>
<proteinExistence type="predicted"/>
<keyword evidence="2" id="KW-0812">Transmembrane</keyword>
<evidence type="ECO:0000256" key="2">
    <source>
        <dbReference type="SAM" id="Phobius"/>
    </source>
</evidence>